<feature type="region of interest" description="Disordered" evidence="10">
    <location>
        <begin position="51"/>
        <end position="74"/>
    </location>
</feature>
<dbReference type="InterPro" id="IPR014710">
    <property type="entry name" value="RmlC-like_jellyroll"/>
</dbReference>
<keyword evidence="7 11" id="KW-0472">Membrane</keyword>
<reference evidence="13" key="1">
    <citation type="journal article" date="2019" name="Science">
        <title>Mutation of a bHLH transcription factor allowed almond domestication.</title>
        <authorList>
            <person name="Sanchez-Perez R."/>
            <person name="Pavan S."/>
            <person name="Mazzeo R."/>
            <person name="Moldovan C."/>
            <person name="Aiese Cigliano R."/>
            <person name="Del Cueto J."/>
            <person name="Ricciardi F."/>
            <person name="Lotti C."/>
            <person name="Ricciardi L."/>
            <person name="Dicenta F."/>
            <person name="Lopez-Marques R.L."/>
            <person name="Lindberg Moller B."/>
        </authorList>
    </citation>
    <scope>NUCLEOTIDE SEQUENCE</scope>
</reference>
<accession>A0A4Y1RLT3</accession>
<dbReference type="EMBL" id="AP019302">
    <property type="protein sequence ID" value="BBH05312.1"/>
    <property type="molecule type" value="Genomic_DNA"/>
</dbReference>
<evidence type="ECO:0000256" key="11">
    <source>
        <dbReference type="SAM" id="Phobius"/>
    </source>
</evidence>
<dbReference type="PROSITE" id="PS50042">
    <property type="entry name" value="CNMP_BINDING_3"/>
    <property type="match status" value="1"/>
</dbReference>
<dbReference type="Gene3D" id="1.10.287.70">
    <property type="match status" value="1"/>
</dbReference>
<dbReference type="SUPFAM" id="SSF81324">
    <property type="entry name" value="Voltage-gated potassium channels"/>
    <property type="match status" value="1"/>
</dbReference>
<keyword evidence="6" id="KW-0406">Ion transport</keyword>
<feature type="transmembrane region" description="Helical" evidence="11">
    <location>
        <begin position="249"/>
        <end position="273"/>
    </location>
</feature>
<keyword evidence="4 11" id="KW-0812">Transmembrane</keyword>
<evidence type="ECO:0000259" key="12">
    <source>
        <dbReference type="PROSITE" id="PS50042"/>
    </source>
</evidence>
<dbReference type="Gene3D" id="2.60.120.10">
    <property type="entry name" value="Jelly Rolls"/>
    <property type="match status" value="1"/>
</dbReference>
<feature type="transmembrane region" description="Helical" evidence="11">
    <location>
        <begin position="219"/>
        <end position="237"/>
    </location>
</feature>
<feature type="domain" description="Cyclic nucleotide-binding" evidence="12">
    <location>
        <begin position="489"/>
        <end position="574"/>
    </location>
</feature>
<evidence type="ECO:0000313" key="13">
    <source>
        <dbReference type="EMBL" id="BBH05312.1"/>
    </source>
</evidence>
<evidence type="ECO:0000256" key="10">
    <source>
        <dbReference type="SAM" id="MobiDB-lite"/>
    </source>
</evidence>
<gene>
    <name evidence="13" type="ORF">Prudu_016665</name>
</gene>
<dbReference type="SUPFAM" id="SSF51206">
    <property type="entry name" value="cAMP-binding domain-like"/>
    <property type="match status" value="1"/>
</dbReference>
<dbReference type="AlphaFoldDB" id="A0A4Y1RLT3"/>
<dbReference type="InterPro" id="IPR000595">
    <property type="entry name" value="cNMP-bd_dom"/>
</dbReference>
<comment type="subcellular location">
    <subcellularLocation>
        <location evidence="1">Membrane</location>
        <topology evidence="1">Multi-pass membrane protein</topology>
    </subcellularLocation>
</comment>
<proteinExistence type="inferred from homology"/>
<organism evidence="13">
    <name type="scientific">Prunus dulcis</name>
    <name type="common">Almond</name>
    <name type="synonym">Amygdalus dulcis</name>
    <dbReference type="NCBI Taxonomy" id="3755"/>
    <lineage>
        <taxon>Eukaryota</taxon>
        <taxon>Viridiplantae</taxon>
        <taxon>Streptophyta</taxon>
        <taxon>Embryophyta</taxon>
        <taxon>Tracheophyta</taxon>
        <taxon>Spermatophyta</taxon>
        <taxon>Magnoliopsida</taxon>
        <taxon>eudicotyledons</taxon>
        <taxon>Gunneridae</taxon>
        <taxon>Pentapetalae</taxon>
        <taxon>rosids</taxon>
        <taxon>fabids</taxon>
        <taxon>Rosales</taxon>
        <taxon>Rosaceae</taxon>
        <taxon>Amygdaloideae</taxon>
        <taxon>Amygdaleae</taxon>
        <taxon>Prunus</taxon>
    </lineage>
</organism>
<evidence type="ECO:0000256" key="4">
    <source>
        <dbReference type="ARBA" id="ARBA00022692"/>
    </source>
</evidence>
<dbReference type="GO" id="GO:0016020">
    <property type="term" value="C:membrane"/>
    <property type="evidence" value="ECO:0007669"/>
    <property type="project" value="UniProtKB-SubCell"/>
</dbReference>
<protein>
    <submittedName>
        <fullName evidence="13">Cyclic nucleotide gated channel 1</fullName>
    </submittedName>
</protein>
<evidence type="ECO:0000256" key="6">
    <source>
        <dbReference type="ARBA" id="ARBA00023065"/>
    </source>
</evidence>
<name>A0A4Y1RLT3_PRUDU</name>
<evidence type="ECO:0000256" key="7">
    <source>
        <dbReference type="ARBA" id="ARBA00023136"/>
    </source>
</evidence>
<evidence type="ECO:0000256" key="2">
    <source>
        <dbReference type="ARBA" id="ARBA00010486"/>
    </source>
</evidence>
<evidence type="ECO:0000256" key="9">
    <source>
        <dbReference type="ARBA" id="ARBA00023303"/>
    </source>
</evidence>
<feature type="transmembrane region" description="Helical" evidence="11">
    <location>
        <begin position="382"/>
        <end position="400"/>
    </location>
</feature>
<evidence type="ECO:0000256" key="1">
    <source>
        <dbReference type="ARBA" id="ARBA00004141"/>
    </source>
</evidence>
<dbReference type="CDD" id="cd00038">
    <property type="entry name" value="CAP_ED"/>
    <property type="match status" value="1"/>
</dbReference>
<keyword evidence="8" id="KW-1071">Ligand-gated ion channel</keyword>
<keyword evidence="9" id="KW-0407">Ion channel</keyword>
<feature type="transmembrane region" description="Helical" evidence="11">
    <location>
        <begin position="94"/>
        <end position="112"/>
    </location>
</feature>
<evidence type="ECO:0000256" key="5">
    <source>
        <dbReference type="ARBA" id="ARBA00022989"/>
    </source>
</evidence>
<keyword evidence="5 11" id="KW-1133">Transmembrane helix</keyword>
<dbReference type="PANTHER" id="PTHR45651:SF68">
    <property type="entry name" value="ION TRANSPORT DOMAIN-CONTAINING PROTEIN"/>
    <property type="match status" value="1"/>
</dbReference>
<evidence type="ECO:0000256" key="3">
    <source>
        <dbReference type="ARBA" id="ARBA00022448"/>
    </source>
</evidence>
<evidence type="ECO:0000256" key="8">
    <source>
        <dbReference type="ARBA" id="ARBA00023286"/>
    </source>
</evidence>
<keyword evidence="3" id="KW-0813">Transport</keyword>
<dbReference type="InterPro" id="IPR018490">
    <property type="entry name" value="cNMP-bd_dom_sf"/>
</dbReference>
<feature type="transmembrane region" description="Helical" evidence="11">
    <location>
        <begin position="133"/>
        <end position="151"/>
    </location>
</feature>
<dbReference type="PANTHER" id="PTHR45651">
    <property type="entry name" value="CYCLIC NUCLEOTIDE-GATED ION CHANNEL 15-RELATED-RELATED"/>
    <property type="match status" value="1"/>
</dbReference>
<dbReference type="InterPro" id="IPR005821">
    <property type="entry name" value="Ion_trans_dom"/>
</dbReference>
<comment type="similarity">
    <text evidence="2">Belongs to the cyclic nucleotide-gated cation channel (TC 1.A.1.5) family.</text>
</comment>
<sequence length="673" mass="77650">MQSLQAIPLYWTLEGGPTEQHRGAPNISSTLIVMKPDESFVNPDESFVNPDSFIQSTGKRPPAKGEGNSASKKWPTAKEIFDPQGPFLPLWNKIFVIACVIAVSLDPLFFYIPNINEKYKCLGKDKKLRTAALLLRTLMDLTFVIHMVHQIRVTAKIVASEHVSRRGKSDWLCRRRELVKAMPWFSILIDFLAALPIPQLAIGVVFFRRKSSQYFRKRRIMTFLLLFQYLPRVYRIYLTYEELTRIKRWVRGAFNFFLYILASHVLGGFWYFFSIQRETSCWHHACKRSTETFCVANYHFHCDDYSLGDDITTSSKVKFLNKLCPLDPPNSSIFDFGIFVDALKSGSTPFMQKFFHSYWWGLRNLSNFGTNLETSSYVWENCFAILISVIGLLLFLYLIGNVQTYIQLATTKSENICQKMAMKDLEIQLWMSRNGLPEDMKTVIMKNVKQRLEQDKDADVENMFSILSQNNRKSIKRYLCMDTLKKVPMLQSTDERVLKVICNYLKPVIYSENSYVIRAGEPLDLMLFITQGIIWTFAGTHIDGSGKLNGSSSSSTSSITRCLEKGDFYGEELLSRISTYISFSDLPICTDNVKCHTKVEAFALLAKDLKTVVTEFWWYFPTLNNSELEEKLALSSVRAVRRRNREKKATRSSKLAADHREQRLAYQRLHASC</sequence>
<dbReference type="Pfam" id="PF00520">
    <property type="entry name" value="Ion_trans"/>
    <property type="match status" value="1"/>
</dbReference>
<dbReference type="GO" id="GO:0005216">
    <property type="term" value="F:monoatomic ion channel activity"/>
    <property type="evidence" value="ECO:0007669"/>
    <property type="project" value="InterPro"/>
</dbReference>
<feature type="transmembrane region" description="Helical" evidence="11">
    <location>
        <begin position="184"/>
        <end position="207"/>
    </location>
</feature>